<accession>A0ACC3MM78</accession>
<comment type="caution">
    <text evidence="1">The sequence shown here is derived from an EMBL/GenBank/DDBJ whole genome shotgun (WGS) entry which is preliminary data.</text>
</comment>
<proteinExistence type="predicted"/>
<name>A0ACC3MM78_9PEZI</name>
<keyword evidence="2" id="KW-1185">Reference proteome</keyword>
<dbReference type="Proteomes" id="UP001281147">
    <property type="component" value="Unassembled WGS sequence"/>
</dbReference>
<evidence type="ECO:0000313" key="2">
    <source>
        <dbReference type="Proteomes" id="UP001281147"/>
    </source>
</evidence>
<dbReference type="EMBL" id="JAUTXU010000204">
    <property type="protein sequence ID" value="KAK3698938.1"/>
    <property type="molecule type" value="Genomic_DNA"/>
</dbReference>
<organism evidence="1 2">
    <name type="scientific">Vermiconidia calcicola</name>
    <dbReference type="NCBI Taxonomy" id="1690605"/>
    <lineage>
        <taxon>Eukaryota</taxon>
        <taxon>Fungi</taxon>
        <taxon>Dikarya</taxon>
        <taxon>Ascomycota</taxon>
        <taxon>Pezizomycotina</taxon>
        <taxon>Dothideomycetes</taxon>
        <taxon>Dothideomycetidae</taxon>
        <taxon>Mycosphaerellales</taxon>
        <taxon>Extremaceae</taxon>
        <taxon>Vermiconidia</taxon>
    </lineage>
</organism>
<gene>
    <name evidence="1" type="ORF">LTR37_016725</name>
</gene>
<evidence type="ECO:0000313" key="1">
    <source>
        <dbReference type="EMBL" id="KAK3698938.1"/>
    </source>
</evidence>
<sequence length="126" mass="13985">MSASGDTQRNPLAELDKSLNAITAKLRALNNNMNTAISSIRHQNNDTDNTRTITISDYDVEQAEQMIRMNEQAISKCVNGRAGFTSTEKSFLVGVCLVTDRFAKVLGIETGPEYRKARDKVMNTEL</sequence>
<reference evidence="1" key="1">
    <citation type="submission" date="2023-07" db="EMBL/GenBank/DDBJ databases">
        <title>Black Yeasts Isolated from many extreme environments.</title>
        <authorList>
            <person name="Coleine C."/>
            <person name="Stajich J.E."/>
            <person name="Selbmann L."/>
        </authorList>
    </citation>
    <scope>NUCLEOTIDE SEQUENCE</scope>
    <source>
        <strain evidence="1">CCFEE 5714</strain>
    </source>
</reference>
<protein>
    <submittedName>
        <fullName evidence="1">Uncharacterized protein</fullName>
    </submittedName>
</protein>